<dbReference type="Proteomes" id="UP000270471">
    <property type="component" value="Unassembled WGS sequence"/>
</dbReference>
<gene>
    <name evidence="3" type="ORF">CTZ28_39660</name>
</gene>
<feature type="region of interest" description="Disordered" evidence="1">
    <location>
        <begin position="1"/>
        <end position="27"/>
    </location>
</feature>
<feature type="domain" description="DUF317" evidence="2">
    <location>
        <begin position="167"/>
        <end position="214"/>
    </location>
</feature>
<accession>A0A3M0HVC0</accession>
<dbReference type="OrthoDB" id="4283716at2"/>
<evidence type="ECO:0000256" key="1">
    <source>
        <dbReference type="SAM" id="MobiDB-lite"/>
    </source>
</evidence>
<comment type="caution">
    <text evidence="3">The sequence shown here is derived from an EMBL/GenBank/DDBJ whole genome shotgun (WGS) entry which is preliminary data.</text>
</comment>
<protein>
    <recommendedName>
        <fullName evidence="2">DUF317 domain-containing protein</fullName>
    </recommendedName>
</protein>
<name>A0A3M0HVC0_9ACTN</name>
<dbReference type="AlphaFoldDB" id="A0A3M0HVC0"/>
<proteinExistence type="predicted"/>
<organism evidence="3 4">
    <name type="scientific">Streptomyces shenzhenensis</name>
    <dbReference type="NCBI Taxonomy" id="943815"/>
    <lineage>
        <taxon>Bacteria</taxon>
        <taxon>Bacillati</taxon>
        <taxon>Actinomycetota</taxon>
        <taxon>Actinomycetes</taxon>
        <taxon>Kitasatosporales</taxon>
        <taxon>Streptomycetaceae</taxon>
        <taxon>Streptomyces</taxon>
    </lineage>
</organism>
<sequence length="249" mass="27657">MTDSEHPNADPEPDTRVETVPAYNADPGDHRAILDEFATEQGWDKRTWPHDTTHVIHASQTLRIQFLNNADPREDTWTIAAYDTPVSDRTWHLTLTADTPAPILKRLLTVLAEEDWGPADFITDKTIAQATRPLLDAAWQPTPPGRWLHWKPLHGNVRLSLDAFAARDPDSTLIAWTISAGANINQPDWAINASNHTPADLLTRLAEELAHGTGTGTHRTARRSTQRITQTAATLPPKPSRGPSTPPRR</sequence>
<evidence type="ECO:0000259" key="2">
    <source>
        <dbReference type="Pfam" id="PF03771"/>
    </source>
</evidence>
<feature type="compositionally biased region" description="Pro residues" evidence="1">
    <location>
        <begin position="236"/>
        <end position="249"/>
    </location>
</feature>
<reference evidence="3 4" key="1">
    <citation type="submission" date="2017-11" db="EMBL/GenBank/DDBJ databases">
        <title>Draft genome of actinobacteria isolated from guarana (Paullinia cupana (Mart.) Ducke.</title>
        <authorList>
            <person name="Siqueira K.A."/>
            <person name="Liotti R.G."/>
            <person name="Mendes T.A.O."/>
            <person name="Soares M.A."/>
        </authorList>
    </citation>
    <scope>NUCLEOTIDE SEQUENCE [LARGE SCALE GENOMIC DNA]</scope>
    <source>
        <strain evidence="3 4">193</strain>
    </source>
</reference>
<keyword evidence="4" id="KW-1185">Reference proteome</keyword>
<evidence type="ECO:0000313" key="3">
    <source>
        <dbReference type="EMBL" id="RMB80515.1"/>
    </source>
</evidence>
<evidence type="ECO:0000313" key="4">
    <source>
        <dbReference type="Proteomes" id="UP000270471"/>
    </source>
</evidence>
<dbReference type="InterPro" id="IPR005523">
    <property type="entry name" value="DUF317_SPDY"/>
</dbReference>
<feature type="domain" description="DUF317" evidence="2">
    <location>
        <begin position="61"/>
        <end position="114"/>
    </location>
</feature>
<feature type="compositionally biased region" description="Basic and acidic residues" evidence="1">
    <location>
        <begin position="1"/>
        <end position="17"/>
    </location>
</feature>
<dbReference type="EMBL" id="PENI01000041">
    <property type="protein sequence ID" value="RMB80515.1"/>
    <property type="molecule type" value="Genomic_DNA"/>
</dbReference>
<feature type="region of interest" description="Disordered" evidence="1">
    <location>
        <begin position="212"/>
        <end position="249"/>
    </location>
</feature>
<dbReference type="Pfam" id="PF03771">
    <property type="entry name" value="SPDY"/>
    <property type="match status" value="2"/>
</dbReference>
<dbReference type="RefSeq" id="WP_121894664.1">
    <property type="nucleotide sequence ID" value="NZ_PENI01000041.1"/>
</dbReference>